<dbReference type="PANTHER" id="PTHR33022:SF13">
    <property type="entry name" value="UBIQUITIN-LIKE PROTEASE FAMILY PROFILE DOMAIN-CONTAINING PROTEIN"/>
    <property type="match status" value="1"/>
</dbReference>
<accession>A0A2G2XCS7</accession>
<dbReference type="OrthoDB" id="1291327at2759"/>
<dbReference type="Gene3D" id="3.40.395.10">
    <property type="entry name" value="Adenoviral Proteinase, Chain A"/>
    <property type="match status" value="1"/>
</dbReference>
<evidence type="ECO:0000256" key="1">
    <source>
        <dbReference type="SAM" id="MobiDB-lite"/>
    </source>
</evidence>
<dbReference type="EMBL" id="MLFT02000002">
    <property type="protein sequence ID" value="PHT55287.1"/>
    <property type="molecule type" value="Genomic_DNA"/>
</dbReference>
<dbReference type="AlphaFoldDB" id="A0A2G2XCS7"/>
<gene>
    <name evidence="2" type="ORF">CQW23_03773</name>
</gene>
<evidence type="ECO:0000313" key="3">
    <source>
        <dbReference type="Proteomes" id="UP000224567"/>
    </source>
</evidence>
<feature type="region of interest" description="Disordered" evidence="1">
    <location>
        <begin position="70"/>
        <end position="96"/>
    </location>
</feature>
<dbReference type="PANTHER" id="PTHR33022">
    <property type="entry name" value="DUF1985 DOMAIN-CONTAINING PROTEIN"/>
    <property type="match status" value="1"/>
</dbReference>
<dbReference type="Proteomes" id="UP000224567">
    <property type="component" value="Unassembled WGS sequence"/>
</dbReference>
<comment type="caution">
    <text evidence="2">The sequence shown here is derived from an EMBL/GenBank/DDBJ whole genome shotgun (WGS) entry which is preliminary data.</text>
</comment>
<reference evidence="3" key="2">
    <citation type="journal article" date="2017" name="J. Anim. Genet.">
        <title>Multiple reference genome sequences of hot pepper reveal the massive evolution of plant disease resistance genes by retroduplication.</title>
        <authorList>
            <person name="Kim S."/>
            <person name="Park J."/>
            <person name="Yeom S.-I."/>
            <person name="Kim Y.-M."/>
            <person name="Seo E."/>
            <person name="Kim K.-T."/>
            <person name="Kim M.-S."/>
            <person name="Lee J.M."/>
            <person name="Cheong K."/>
            <person name="Shin H.-S."/>
            <person name="Kim S.-B."/>
            <person name="Han K."/>
            <person name="Lee J."/>
            <person name="Park M."/>
            <person name="Lee H.-A."/>
            <person name="Lee H.-Y."/>
            <person name="Lee Y."/>
            <person name="Oh S."/>
            <person name="Lee J.H."/>
            <person name="Choi E."/>
            <person name="Choi E."/>
            <person name="Lee S.E."/>
            <person name="Jeon J."/>
            <person name="Kim H."/>
            <person name="Choi G."/>
            <person name="Song H."/>
            <person name="Lee J."/>
            <person name="Lee S.-C."/>
            <person name="Kwon J.-K."/>
            <person name="Lee H.-Y."/>
            <person name="Koo N."/>
            <person name="Hong Y."/>
            <person name="Kim R.W."/>
            <person name="Kang W.-H."/>
            <person name="Huh J.H."/>
            <person name="Kang B.-C."/>
            <person name="Yang T.-J."/>
            <person name="Lee Y.-H."/>
            <person name="Bennetzen J.L."/>
            <person name="Choi D."/>
        </authorList>
    </citation>
    <scope>NUCLEOTIDE SEQUENCE [LARGE SCALE GENOMIC DNA]</scope>
    <source>
        <strain evidence="3">cv. PBC81</strain>
    </source>
</reference>
<keyword evidence="3" id="KW-1185">Reference proteome</keyword>
<organism evidence="2 3">
    <name type="scientific">Capsicum baccatum</name>
    <name type="common">Peruvian pepper</name>
    <dbReference type="NCBI Taxonomy" id="33114"/>
    <lineage>
        <taxon>Eukaryota</taxon>
        <taxon>Viridiplantae</taxon>
        <taxon>Streptophyta</taxon>
        <taxon>Embryophyta</taxon>
        <taxon>Tracheophyta</taxon>
        <taxon>Spermatophyta</taxon>
        <taxon>Magnoliopsida</taxon>
        <taxon>eudicotyledons</taxon>
        <taxon>Gunneridae</taxon>
        <taxon>Pentapetalae</taxon>
        <taxon>asterids</taxon>
        <taxon>lamiids</taxon>
        <taxon>Solanales</taxon>
        <taxon>Solanaceae</taxon>
        <taxon>Solanoideae</taxon>
        <taxon>Capsiceae</taxon>
        <taxon>Capsicum</taxon>
    </lineage>
</organism>
<sequence length="96" mass="10816">MDNSFDVQCVEGISQQTIGSLNGGVFVITYAEYLSNGLQVPNDGLDIRLIHKRYAAHLWKYGEAKAQKSYARNIKDPRRSKPNSIAPNKEQLVHIE</sequence>
<reference evidence="2 3" key="1">
    <citation type="journal article" date="2017" name="Genome Biol.">
        <title>New reference genome sequences of hot pepper reveal the massive evolution of plant disease-resistance genes by retroduplication.</title>
        <authorList>
            <person name="Kim S."/>
            <person name="Park J."/>
            <person name="Yeom S.I."/>
            <person name="Kim Y.M."/>
            <person name="Seo E."/>
            <person name="Kim K.T."/>
            <person name="Kim M.S."/>
            <person name="Lee J.M."/>
            <person name="Cheong K."/>
            <person name="Shin H.S."/>
            <person name="Kim S.B."/>
            <person name="Han K."/>
            <person name="Lee J."/>
            <person name="Park M."/>
            <person name="Lee H.A."/>
            <person name="Lee H.Y."/>
            <person name="Lee Y."/>
            <person name="Oh S."/>
            <person name="Lee J.H."/>
            <person name="Choi E."/>
            <person name="Choi E."/>
            <person name="Lee S.E."/>
            <person name="Jeon J."/>
            <person name="Kim H."/>
            <person name="Choi G."/>
            <person name="Song H."/>
            <person name="Lee J."/>
            <person name="Lee S.C."/>
            <person name="Kwon J.K."/>
            <person name="Lee H.Y."/>
            <person name="Koo N."/>
            <person name="Hong Y."/>
            <person name="Kim R.W."/>
            <person name="Kang W.H."/>
            <person name="Huh J.H."/>
            <person name="Kang B.C."/>
            <person name="Yang T.J."/>
            <person name="Lee Y.H."/>
            <person name="Bennetzen J.L."/>
            <person name="Choi D."/>
        </authorList>
    </citation>
    <scope>NUCLEOTIDE SEQUENCE [LARGE SCALE GENOMIC DNA]</scope>
    <source>
        <strain evidence="3">cv. PBC81</strain>
    </source>
</reference>
<protein>
    <submittedName>
        <fullName evidence="2">Uncharacterized protein</fullName>
    </submittedName>
</protein>
<evidence type="ECO:0000313" key="2">
    <source>
        <dbReference type="EMBL" id="PHT55287.1"/>
    </source>
</evidence>
<proteinExistence type="predicted"/>
<name>A0A2G2XCS7_CAPBA</name>